<evidence type="ECO:0000256" key="10">
    <source>
        <dbReference type="ARBA" id="ARBA00023237"/>
    </source>
</evidence>
<evidence type="ECO:0000256" key="5">
    <source>
        <dbReference type="ARBA" id="ARBA00022692"/>
    </source>
</evidence>
<dbReference type="OrthoDB" id="6975458at2"/>
<comment type="subcellular location">
    <subcellularLocation>
        <location evidence="1">Cell outer membrane</location>
        <topology evidence="1">Multi-pass membrane protein</topology>
    </subcellularLocation>
</comment>
<dbReference type="GO" id="GO:0009279">
    <property type="term" value="C:cell outer membrane"/>
    <property type="evidence" value="ECO:0007669"/>
    <property type="project" value="UniProtKB-SubCell"/>
</dbReference>
<reference evidence="14" key="1">
    <citation type="submission" date="2016-10" db="EMBL/GenBank/DDBJ databases">
        <authorList>
            <person name="Varghese N."/>
            <person name="Submissions S."/>
        </authorList>
    </citation>
    <scope>NUCLEOTIDE SEQUENCE [LARGE SCALE GENOMIC DNA]</scope>
    <source>
        <strain evidence="14">CGMCC 1.11014</strain>
    </source>
</reference>
<evidence type="ECO:0000313" key="13">
    <source>
        <dbReference type="EMBL" id="SFU72286.1"/>
    </source>
</evidence>
<evidence type="ECO:0000256" key="2">
    <source>
        <dbReference type="ARBA" id="ARBA00011233"/>
    </source>
</evidence>
<proteinExistence type="predicted"/>
<name>A0A1I7IHC7_9BURK</name>
<keyword evidence="9" id="KW-0472">Membrane</keyword>
<evidence type="ECO:0000256" key="11">
    <source>
        <dbReference type="SAM" id="SignalP"/>
    </source>
</evidence>
<evidence type="ECO:0000256" key="8">
    <source>
        <dbReference type="ARBA" id="ARBA00023114"/>
    </source>
</evidence>
<evidence type="ECO:0000256" key="9">
    <source>
        <dbReference type="ARBA" id="ARBA00023136"/>
    </source>
</evidence>
<keyword evidence="6 11" id="KW-0732">Signal</keyword>
<gene>
    <name evidence="13" type="ORF">SAMN05216552_100836</name>
</gene>
<protein>
    <submittedName>
        <fullName evidence="13">Outer membrane protein (Porin)</fullName>
    </submittedName>
</protein>
<dbReference type="STRING" id="1035707.SAMN05216552_100836"/>
<dbReference type="GO" id="GO:0015288">
    <property type="term" value="F:porin activity"/>
    <property type="evidence" value="ECO:0007669"/>
    <property type="project" value="UniProtKB-KW"/>
</dbReference>
<keyword evidence="14" id="KW-1185">Reference proteome</keyword>
<dbReference type="Gene3D" id="2.40.160.10">
    <property type="entry name" value="Porin"/>
    <property type="match status" value="1"/>
</dbReference>
<feature type="chain" id="PRO_5011728636" evidence="11">
    <location>
        <begin position="24"/>
        <end position="338"/>
    </location>
</feature>
<dbReference type="EMBL" id="FPBO01000008">
    <property type="protein sequence ID" value="SFU72286.1"/>
    <property type="molecule type" value="Genomic_DNA"/>
</dbReference>
<evidence type="ECO:0000259" key="12">
    <source>
        <dbReference type="Pfam" id="PF13609"/>
    </source>
</evidence>
<dbReference type="InterPro" id="IPR023614">
    <property type="entry name" value="Porin_dom_sf"/>
</dbReference>
<evidence type="ECO:0000256" key="4">
    <source>
        <dbReference type="ARBA" id="ARBA00022452"/>
    </source>
</evidence>
<dbReference type="SUPFAM" id="SSF56935">
    <property type="entry name" value="Porins"/>
    <property type="match status" value="1"/>
</dbReference>
<evidence type="ECO:0000256" key="6">
    <source>
        <dbReference type="ARBA" id="ARBA00022729"/>
    </source>
</evidence>
<keyword evidence="4" id="KW-1134">Transmembrane beta strand</keyword>
<organism evidence="13 14">
    <name type="scientific">Pseudoduganella namucuonensis</name>
    <dbReference type="NCBI Taxonomy" id="1035707"/>
    <lineage>
        <taxon>Bacteria</taxon>
        <taxon>Pseudomonadati</taxon>
        <taxon>Pseudomonadota</taxon>
        <taxon>Betaproteobacteria</taxon>
        <taxon>Burkholderiales</taxon>
        <taxon>Oxalobacteraceae</taxon>
        <taxon>Telluria group</taxon>
        <taxon>Pseudoduganella</taxon>
    </lineage>
</organism>
<dbReference type="RefSeq" id="WP_093555516.1">
    <property type="nucleotide sequence ID" value="NZ_FPBO01000008.1"/>
</dbReference>
<dbReference type="GO" id="GO:0006811">
    <property type="term" value="P:monoatomic ion transport"/>
    <property type="evidence" value="ECO:0007669"/>
    <property type="project" value="UniProtKB-KW"/>
</dbReference>
<dbReference type="AlphaFoldDB" id="A0A1I7IHC7"/>
<evidence type="ECO:0000256" key="3">
    <source>
        <dbReference type="ARBA" id="ARBA00022448"/>
    </source>
</evidence>
<evidence type="ECO:0000256" key="1">
    <source>
        <dbReference type="ARBA" id="ARBA00004571"/>
    </source>
</evidence>
<keyword evidence="8" id="KW-0626">Porin</keyword>
<dbReference type="InterPro" id="IPR002299">
    <property type="entry name" value="Porin_Neis"/>
</dbReference>
<keyword evidence="10" id="KW-0998">Cell outer membrane</keyword>
<keyword evidence="7" id="KW-0406">Ion transport</keyword>
<comment type="subunit">
    <text evidence="2">Homotrimer.</text>
</comment>
<keyword evidence="3" id="KW-0813">Transport</keyword>
<dbReference type="Pfam" id="PF13609">
    <property type="entry name" value="Porin_4"/>
    <property type="match status" value="1"/>
</dbReference>
<dbReference type="PANTHER" id="PTHR34501:SF9">
    <property type="entry name" value="MAJOR OUTER MEMBRANE PROTEIN P.IA"/>
    <property type="match status" value="1"/>
</dbReference>
<dbReference type="Proteomes" id="UP000199391">
    <property type="component" value="Unassembled WGS sequence"/>
</dbReference>
<dbReference type="InterPro" id="IPR033900">
    <property type="entry name" value="Gram_neg_porin_domain"/>
</dbReference>
<dbReference type="GO" id="GO:0046930">
    <property type="term" value="C:pore complex"/>
    <property type="evidence" value="ECO:0007669"/>
    <property type="project" value="UniProtKB-KW"/>
</dbReference>
<accession>A0A1I7IHC7</accession>
<dbReference type="CDD" id="cd00342">
    <property type="entry name" value="gram_neg_porins"/>
    <property type="match status" value="1"/>
</dbReference>
<sequence length="338" mass="35016">MKNHIRKAAAMAAVATLANAAQAQSQVTVFGILDLSLKSVTTGGVTVNQMANEGMLNSRLGFKSEEDLGGGLKAGAWLETAVNPDTGTINASGKLWHRRSTVSLSGGFGELRLGRDLDPTFYNLSVFDPFGTLGVGAGFNLTTNLGSGAATLLRADNAVSYILPADLGGLYGQIQLAPGEGVPGNRYGGARVGYLKGPWNVALAFANTGTATADDFKLVNAGVSYDAGFAKLMVLFNGARYGAKRQNNWELGFTAPMGVGLLRASYQRADASGAGTDANDAEQIALGYVYSLSKRTSLYGTWSHMTNKGAASFKVGSPPNGVAGATSRGVEAGIMHAF</sequence>
<dbReference type="PANTHER" id="PTHR34501">
    <property type="entry name" value="PROTEIN YDDL-RELATED"/>
    <property type="match status" value="1"/>
</dbReference>
<evidence type="ECO:0000256" key="7">
    <source>
        <dbReference type="ARBA" id="ARBA00023065"/>
    </source>
</evidence>
<keyword evidence="5" id="KW-0812">Transmembrane</keyword>
<evidence type="ECO:0000313" key="14">
    <source>
        <dbReference type="Proteomes" id="UP000199391"/>
    </source>
</evidence>
<dbReference type="PRINTS" id="PR00184">
    <property type="entry name" value="NEISSPPORIN"/>
</dbReference>
<feature type="domain" description="Porin" evidence="12">
    <location>
        <begin position="10"/>
        <end position="309"/>
    </location>
</feature>
<dbReference type="InterPro" id="IPR050298">
    <property type="entry name" value="Gram-neg_bact_OMP"/>
</dbReference>
<feature type="signal peptide" evidence="11">
    <location>
        <begin position="1"/>
        <end position="23"/>
    </location>
</feature>